<protein>
    <submittedName>
        <fullName evidence="1">Uncharacterized protein</fullName>
    </submittedName>
</protein>
<name>A0A644WLL7_9ZZZZ</name>
<dbReference type="AlphaFoldDB" id="A0A644WLL7"/>
<accession>A0A644WLL7</accession>
<reference evidence="1" key="1">
    <citation type="submission" date="2019-08" db="EMBL/GenBank/DDBJ databases">
        <authorList>
            <person name="Kucharzyk K."/>
            <person name="Murdoch R.W."/>
            <person name="Higgins S."/>
            <person name="Loffler F."/>
        </authorList>
    </citation>
    <scope>NUCLEOTIDE SEQUENCE</scope>
</reference>
<evidence type="ECO:0000313" key="1">
    <source>
        <dbReference type="EMBL" id="MPM03313.1"/>
    </source>
</evidence>
<organism evidence="1">
    <name type="scientific">bioreactor metagenome</name>
    <dbReference type="NCBI Taxonomy" id="1076179"/>
    <lineage>
        <taxon>unclassified sequences</taxon>
        <taxon>metagenomes</taxon>
        <taxon>ecological metagenomes</taxon>
    </lineage>
</organism>
<proteinExistence type="predicted"/>
<comment type="caution">
    <text evidence="1">The sequence shown here is derived from an EMBL/GenBank/DDBJ whole genome shotgun (WGS) entry which is preliminary data.</text>
</comment>
<gene>
    <name evidence="1" type="ORF">SDC9_49578</name>
</gene>
<sequence length="198" mass="22242">MNEAAKLVCEALLGTRHKVVVLGGLKFKIYSPAIGKIAKVFKADYSVEENLTMISAMAEMPEKLDDIAKSLSIVIKGLSLPIYWWIKYRATGREVMQAVEAFNRLITGDDFATYCKLDKERMETTANVIGQKTLLGAVATFMENLHLSYNEVVYEVPYENLLLMSADKLRVAQGDVVREKTGKDMLKKKTKQDGRDIL</sequence>
<dbReference type="EMBL" id="VSSQ01000942">
    <property type="protein sequence ID" value="MPM03313.1"/>
    <property type="molecule type" value="Genomic_DNA"/>
</dbReference>